<proteinExistence type="predicted"/>
<evidence type="ECO:0000313" key="2">
    <source>
        <dbReference type="Proteomes" id="UP000037109"/>
    </source>
</evidence>
<dbReference type="RefSeq" id="WP_053432905.1">
    <property type="nucleotide sequence ID" value="NZ_LGUF01000007.1"/>
</dbReference>
<reference evidence="2" key="1">
    <citation type="submission" date="2015-07" db="EMBL/GenBank/DDBJ databases">
        <title>Fjat-10036 dsm4.</title>
        <authorList>
            <person name="Liu B."/>
            <person name="Wang J."/>
            <person name="Zhu Y."/>
            <person name="Liu G."/>
            <person name="Chen Q."/>
            <person name="Chen Z."/>
            <person name="Lan J."/>
            <person name="Che J."/>
            <person name="Ge C."/>
            <person name="Shi H."/>
            <person name="Pan Z."/>
            <person name="Liu X."/>
        </authorList>
    </citation>
    <scope>NUCLEOTIDE SEQUENCE [LARGE SCALE GENOMIC DNA]</scope>
    <source>
        <strain evidence="2">DSM 4</strain>
    </source>
</reference>
<sequence>MKCKLNRIFFHKNETSTITFRIKQVQDNHGSFLFENSLDNYRSGAYHSGRSVSDCERAFYPNGAATGGFEIKGVPKAMRYYSVRLR</sequence>
<organism evidence="1 2">
    <name type="scientific">Sporosarcina globispora</name>
    <name type="common">Bacillus globisporus</name>
    <dbReference type="NCBI Taxonomy" id="1459"/>
    <lineage>
        <taxon>Bacteria</taxon>
        <taxon>Bacillati</taxon>
        <taxon>Bacillota</taxon>
        <taxon>Bacilli</taxon>
        <taxon>Bacillales</taxon>
        <taxon>Caryophanaceae</taxon>
        <taxon>Sporosarcina</taxon>
    </lineage>
</organism>
<name>A0A0M0G7W6_SPOGL</name>
<gene>
    <name evidence="1" type="ORF">AF332_00580</name>
</gene>
<dbReference type="STRING" id="1459.AF332_00580"/>
<dbReference type="Proteomes" id="UP000037109">
    <property type="component" value="Unassembled WGS sequence"/>
</dbReference>
<protein>
    <submittedName>
        <fullName evidence="1">Uncharacterized protein</fullName>
    </submittedName>
</protein>
<evidence type="ECO:0000313" key="1">
    <source>
        <dbReference type="EMBL" id="KON85511.1"/>
    </source>
</evidence>
<dbReference type="EMBL" id="LGUF01000007">
    <property type="protein sequence ID" value="KON85511.1"/>
    <property type="molecule type" value="Genomic_DNA"/>
</dbReference>
<keyword evidence="2" id="KW-1185">Reference proteome</keyword>
<accession>A0A0M0G7W6</accession>
<dbReference type="OrthoDB" id="343110at2"/>
<dbReference type="AlphaFoldDB" id="A0A0M0G7W6"/>
<comment type="caution">
    <text evidence="1">The sequence shown here is derived from an EMBL/GenBank/DDBJ whole genome shotgun (WGS) entry which is preliminary data.</text>
</comment>